<organism evidence="2 3">
    <name type="scientific">Acacia crassicarpa</name>
    <name type="common">northern wattle</name>
    <dbReference type="NCBI Taxonomy" id="499986"/>
    <lineage>
        <taxon>Eukaryota</taxon>
        <taxon>Viridiplantae</taxon>
        <taxon>Streptophyta</taxon>
        <taxon>Embryophyta</taxon>
        <taxon>Tracheophyta</taxon>
        <taxon>Spermatophyta</taxon>
        <taxon>Magnoliopsida</taxon>
        <taxon>eudicotyledons</taxon>
        <taxon>Gunneridae</taxon>
        <taxon>Pentapetalae</taxon>
        <taxon>rosids</taxon>
        <taxon>fabids</taxon>
        <taxon>Fabales</taxon>
        <taxon>Fabaceae</taxon>
        <taxon>Caesalpinioideae</taxon>
        <taxon>mimosoid clade</taxon>
        <taxon>Acacieae</taxon>
        <taxon>Acacia</taxon>
    </lineage>
</organism>
<feature type="compositionally biased region" description="Basic and acidic residues" evidence="1">
    <location>
        <begin position="13"/>
        <end position="25"/>
    </location>
</feature>
<name>A0AAE1JS97_9FABA</name>
<feature type="region of interest" description="Disordered" evidence="1">
    <location>
        <begin position="420"/>
        <end position="441"/>
    </location>
</feature>
<keyword evidence="3" id="KW-1185">Reference proteome</keyword>
<dbReference type="Proteomes" id="UP001293593">
    <property type="component" value="Unassembled WGS sequence"/>
</dbReference>
<protein>
    <submittedName>
        <fullName evidence="2">Uncharacterized protein</fullName>
    </submittedName>
</protein>
<gene>
    <name evidence="2" type="ORF">QN277_018905</name>
</gene>
<feature type="compositionally biased region" description="Basic and acidic residues" evidence="1">
    <location>
        <begin position="43"/>
        <end position="63"/>
    </location>
</feature>
<feature type="region of interest" description="Disordered" evidence="1">
    <location>
        <begin position="1"/>
        <end position="120"/>
    </location>
</feature>
<dbReference type="AlphaFoldDB" id="A0AAE1JS97"/>
<feature type="region of interest" description="Disordered" evidence="1">
    <location>
        <begin position="212"/>
        <end position="247"/>
    </location>
</feature>
<feature type="compositionally biased region" description="Low complexity" evidence="1">
    <location>
        <begin position="1"/>
        <end position="12"/>
    </location>
</feature>
<proteinExistence type="predicted"/>
<reference evidence="2" key="1">
    <citation type="submission" date="2023-10" db="EMBL/GenBank/DDBJ databases">
        <title>Chromosome-level genome of the transformable northern wattle, Acacia crassicarpa.</title>
        <authorList>
            <person name="Massaro I."/>
            <person name="Sinha N.R."/>
            <person name="Poethig S."/>
            <person name="Leichty A.R."/>
        </authorList>
    </citation>
    <scope>NUCLEOTIDE SEQUENCE</scope>
    <source>
        <strain evidence="2">Acra3RX</strain>
        <tissue evidence="2">Leaf</tissue>
    </source>
</reference>
<comment type="caution">
    <text evidence="2">The sequence shown here is derived from an EMBL/GenBank/DDBJ whole genome shotgun (WGS) entry which is preliminary data.</text>
</comment>
<evidence type="ECO:0000313" key="2">
    <source>
        <dbReference type="EMBL" id="KAK4275895.1"/>
    </source>
</evidence>
<feature type="compositionally biased region" description="Polar residues" evidence="1">
    <location>
        <begin position="90"/>
        <end position="103"/>
    </location>
</feature>
<evidence type="ECO:0000256" key="1">
    <source>
        <dbReference type="SAM" id="MobiDB-lite"/>
    </source>
</evidence>
<feature type="compositionally biased region" description="Polar residues" evidence="1">
    <location>
        <begin position="64"/>
        <end position="74"/>
    </location>
</feature>
<feature type="compositionally biased region" description="Basic and acidic residues" evidence="1">
    <location>
        <begin position="228"/>
        <end position="238"/>
    </location>
</feature>
<feature type="compositionally biased region" description="Polar residues" evidence="1">
    <location>
        <begin position="216"/>
        <end position="227"/>
    </location>
</feature>
<feature type="compositionally biased region" description="Polar residues" evidence="1">
    <location>
        <begin position="32"/>
        <end position="41"/>
    </location>
</feature>
<dbReference type="EMBL" id="JAWXYG010000004">
    <property type="protein sequence ID" value="KAK4275895.1"/>
    <property type="molecule type" value="Genomic_DNA"/>
</dbReference>
<evidence type="ECO:0000313" key="3">
    <source>
        <dbReference type="Proteomes" id="UP001293593"/>
    </source>
</evidence>
<accession>A0AAE1JS97</accession>
<sequence length="781" mass="86082">MPTSVEEVASSSSKKETVKENEAKDPTPALEGSTTKPQLRSISLHDYKETEKEGGRVVPDRTSKLTAPTSSSFQIMEETLIEIQAKDSNRASGKQASETSTAKSHLRGTPLPELKDEDKASESIMQLQQEGLVETKTIKASHKTNIPFHDDSIDAILKERAEESSTSEDVVAATMVADVAPRNSWDLMPSKSRSERLELAADMMMSVTSSVVSQVEGSKSGPSTLSIKDTREHSHEENYAEECSYSRKQSIRPIDNLPIEDSAPSAKETTKGIDENATATYKSPMAIPFMRALDLEDEHKTIESTMQFQHKDLAETKTTTEASQKINTPLGDYRIDVILKERSEQGPTLEDVVVADLKPRNSSNVTSSFVSQVGGLQSDSSTLAYKETKKEVGKAILASSLPATTSLDFESCIESIPKDTAPTQVASMKETHEQGSQGDDATRKAAIAIQLTDSESMKQTRVSSIIAQSLEEIEKEAVRRHISQLPVAPISTNLKVTQDIKDTMEQGPKENYPEDDAMISVRSTNLNSRKQSTVGTIDNLSRQDSAISAKEKAKGVHERATAIHTLPMATPFESECVRALTVEEAGEHSSVQKEAKLEKPIKAILPQVIPSHHYQSQFVHATSSSLKLGICEIFRLVELKHGETALLAQALEQYPQLLLPRANRTDRIIALSYRVLVDILVMLDTKTPNTITQSEKSTFEANLSDAIFLGFDKDWVESVRAKVFGVDMSDVSAAKEKIQVMEMKLREIDSQLLGLSEDRKKLIVNMMFEDIVRTKDKPFGI</sequence>